<proteinExistence type="predicted"/>
<feature type="transmembrane region" description="Helical" evidence="1">
    <location>
        <begin position="43"/>
        <end position="64"/>
    </location>
</feature>
<organism evidence="2 3">
    <name type="scientific">Amycolatopsis magusensis</name>
    <dbReference type="NCBI Taxonomy" id="882444"/>
    <lineage>
        <taxon>Bacteria</taxon>
        <taxon>Bacillati</taxon>
        <taxon>Actinomycetota</taxon>
        <taxon>Actinomycetes</taxon>
        <taxon>Pseudonocardiales</taxon>
        <taxon>Pseudonocardiaceae</taxon>
        <taxon>Amycolatopsis</taxon>
    </lineage>
</organism>
<evidence type="ECO:0000256" key="1">
    <source>
        <dbReference type="SAM" id="Phobius"/>
    </source>
</evidence>
<dbReference type="Proteomes" id="UP000741013">
    <property type="component" value="Unassembled WGS sequence"/>
</dbReference>
<feature type="transmembrane region" description="Helical" evidence="1">
    <location>
        <begin position="113"/>
        <end position="133"/>
    </location>
</feature>
<evidence type="ECO:0000313" key="3">
    <source>
        <dbReference type="Proteomes" id="UP000741013"/>
    </source>
</evidence>
<gene>
    <name evidence="2" type="ORF">JOM49_006503</name>
</gene>
<accession>A0ABS4PZX9</accession>
<sequence length="185" mass="19480">MGAVDTGRLRRTGELALPGFAVGALAGLVAGGLTAIAGQPLGWAMTSAVGLALPLGLVGGLYSLLMVHGVVRPGTFAPAALLWLVGFPLGRLVQEVAARYVILGEPGVPEDLLGFLAFQAIISAGFAIGFLWMHERIAPQWLAKIAVRNPDAAVAYDRYAAHSRLLYSAKQARREAKAKARANRR</sequence>
<reference evidence="2 3" key="1">
    <citation type="submission" date="2021-03" db="EMBL/GenBank/DDBJ databases">
        <title>Sequencing the genomes of 1000 actinobacteria strains.</title>
        <authorList>
            <person name="Klenk H.-P."/>
        </authorList>
    </citation>
    <scope>NUCLEOTIDE SEQUENCE [LARGE SCALE GENOMIC DNA]</scope>
    <source>
        <strain evidence="2 3">DSM 45510</strain>
    </source>
</reference>
<feature type="transmembrane region" description="Helical" evidence="1">
    <location>
        <begin position="76"/>
        <end position="93"/>
    </location>
</feature>
<dbReference type="RefSeq" id="WP_245369544.1">
    <property type="nucleotide sequence ID" value="NZ_JAGGMS010000001.1"/>
</dbReference>
<keyword evidence="3" id="KW-1185">Reference proteome</keyword>
<protein>
    <submittedName>
        <fullName evidence="2">Uncharacterized protein</fullName>
    </submittedName>
</protein>
<name>A0ABS4PZX9_9PSEU</name>
<feature type="transmembrane region" description="Helical" evidence="1">
    <location>
        <begin position="15"/>
        <end position="37"/>
    </location>
</feature>
<keyword evidence="1" id="KW-1133">Transmembrane helix</keyword>
<evidence type="ECO:0000313" key="2">
    <source>
        <dbReference type="EMBL" id="MBP2184977.1"/>
    </source>
</evidence>
<keyword evidence="1" id="KW-0472">Membrane</keyword>
<dbReference type="EMBL" id="JAGGMS010000001">
    <property type="protein sequence ID" value="MBP2184977.1"/>
    <property type="molecule type" value="Genomic_DNA"/>
</dbReference>
<keyword evidence="1" id="KW-0812">Transmembrane</keyword>
<comment type="caution">
    <text evidence="2">The sequence shown here is derived from an EMBL/GenBank/DDBJ whole genome shotgun (WGS) entry which is preliminary data.</text>
</comment>